<dbReference type="Pfam" id="PF00560">
    <property type="entry name" value="LRR_1"/>
    <property type="match status" value="4"/>
</dbReference>
<dbReference type="SUPFAM" id="SSF52058">
    <property type="entry name" value="L domain-like"/>
    <property type="match status" value="1"/>
</dbReference>
<evidence type="ECO:0000313" key="3">
    <source>
        <dbReference type="EMBL" id="KAF3955332.1"/>
    </source>
</evidence>
<dbReference type="GO" id="GO:0005886">
    <property type="term" value="C:plasma membrane"/>
    <property type="evidence" value="ECO:0007669"/>
    <property type="project" value="TreeGrafter"/>
</dbReference>
<reference evidence="3" key="1">
    <citation type="submission" date="2020-03" db="EMBL/GenBank/DDBJ databases">
        <title>Castanea mollissima Vanexum genome sequencing.</title>
        <authorList>
            <person name="Staton M."/>
        </authorList>
    </citation>
    <scope>NUCLEOTIDE SEQUENCE</scope>
    <source>
        <tissue evidence="3">Leaf</tissue>
    </source>
</reference>
<dbReference type="OrthoDB" id="676979at2759"/>
<gene>
    <name evidence="3" type="ORF">CMV_019438</name>
</gene>
<dbReference type="AlphaFoldDB" id="A0A8J4VEJ8"/>
<accession>A0A8J4VEJ8</accession>
<dbReference type="Gene3D" id="3.80.10.10">
    <property type="entry name" value="Ribonuclease Inhibitor"/>
    <property type="match status" value="1"/>
</dbReference>
<dbReference type="InterPro" id="IPR051824">
    <property type="entry name" value="LRR_Rcpt-Like_S/T_Kinase"/>
</dbReference>
<dbReference type="EMBL" id="JRKL02003417">
    <property type="protein sequence ID" value="KAF3955332.1"/>
    <property type="molecule type" value="Genomic_DNA"/>
</dbReference>
<evidence type="ECO:0000256" key="1">
    <source>
        <dbReference type="ARBA" id="ARBA00004479"/>
    </source>
</evidence>
<dbReference type="InterPro" id="IPR001611">
    <property type="entry name" value="Leu-rich_rpt"/>
</dbReference>
<comment type="caution">
    <text evidence="3">The sequence shown here is derived from an EMBL/GenBank/DDBJ whole genome shotgun (WGS) entry which is preliminary data.</text>
</comment>
<sequence length="274" mass="30128">MNMKVKPQSSSIFAYGYRLLFFFLVSFDISDAQTATTDPSEVRALNSLFQQWNAQAVALWNISGDPCSGSAVNGTELEDRMNNPSIKCDCAYSNSTICHITQLRVYALNKRGVIPEELVALKFLTFLKIDQNFFTGPLPTFIGNLSALQLLSIAHNLFSGTIPKELGNLKELTVLSFGSNNFSGTLPPELGNLVKLEQIYINSCGLGGEIPSTFANLQNMRIMWASDSPFTGRIPDFIGNWTKLTALRIQGNSFEGPIPSSFSNLTSLTKFANQ</sequence>
<protein>
    <submittedName>
        <fullName evidence="3">Uncharacterized protein</fullName>
    </submittedName>
</protein>
<keyword evidence="2" id="KW-0732">Signal</keyword>
<feature type="signal peptide" evidence="2">
    <location>
        <begin position="1"/>
        <end position="32"/>
    </location>
</feature>
<dbReference type="Proteomes" id="UP000737018">
    <property type="component" value="Unassembled WGS sequence"/>
</dbReference>
<name>A0A8J4VEJ8_9ROSI</name>
<organism evidence="3 4">
    <name type="scientific">Castanea mollissima</name>
    <name type="common">Chinese chestnut</name>
    <dbReference type="NCBI Taxonomy" id="60419"/>
    <lineage>
        <taxon>Eukaryota</taxon>
        <taxon>Viridiplantae</taxon>
        <taxon>Streptophyta</taxon>
        <taxon>Embryophyta</taxon>
        <taxon>Tracheophyta</taxon>
        <taxon>Spermatophyta</taxon>
        <taxon>Magnoliopsida</taxon>
        <taxon>eudicotyledons</taxon>
        <taxon>Gunneridae</taxon>
        <taxon>Pentapetalae</taxon>
        <taxon>rosids</taxon>
        <taxon>fabids</taxon>
        <taxon>Fagales</taxon>
        <taxon>Fagaceae</taxon>
        <taxon>Castanea</taxon>
    </lineage>
</organism>
<feature type="chain" id="PRO_5035216246" evidence="2">
    <location>
        <begin position="33"/>
        <end position="274"/>
    </location>
</feature>
<keyword evidence="4" id="KW-1185">Reference proteome</keyword>
<dbReference type="PANTHER" id="PTHR48006:SF34">
    <property type="entry name" value="OS08G0203700 PROTEIN"/>
    <property type="match status" value="1"/>
</dbReference>
<proteinExistence type="predicted"/>
<evidence type="ECO:0000256" key="2">
    <source>
        <dbReference type="SAM" id="SignalP"/>
    </source>
</evidence>
<dbReference type="InterPro" id="IPR032675">
    <property type="entry name" value="LRR_dom_sf"/>
</dbReference>
<dbReference type="PANTHER" id="PTHR48006">
    <property type="entry name" value="LEUCINE-RICH REPEAT-CONTAINING PROTEIN DDB_G0281931-RELATED"/>
    <property type="match status" value="1"/>
</dbReference>
<evidence type="ECO:0000313" key="4">
    <source>
        <dbReference type="Proteomes" id="UP000737018"/>
    </source>
</evidence>
<comment type="subcellular location">
    <subcellularLocation>
        <location evidence="1">Membrane</location>
        <topology evidence="1">Single-pass type I membrane protein</topology>
    </subcellularLocation>
</comment>
<dbReference type="FunFam" id="3.80.10.10:FF:000766">
    <property type="entry name" value="Os05g0263100 protein"/>
    <property type="match status" value="1"/>
</dbReference>